<evidence type="ECO:0000313" key="3">
    <source>
        <dbReference type="Proteomes" id="UP000663879"/>
    </source>
</evidence>
<dbReference type="Proteomes" id="UP000663879">
    <property type="component" value="Unassembled WGS sequence"/>
</dbReference>
<sequence length="87" mass="9527">PAPQQQPSYQPAYQQPAPQQSYEAVPQQSVEVAPQQPVYQQPAPQQSYEAPKGYENKPFTAVFIPGRPTQFKLGTPGDFGSGSYTSI</sequence>
<gene>
    <name evidence="2" type="ORF">OXX778_LOCUS23564</name>
</gene>
<name>A0A814TEI1_9BILA</name>
<dbReference type="OrthoDB" id="10485310at2759"/>
<evidence type="ECO:0000256" key="1">
    <source>
        <dbReference type="SAM" id="MobiDB-lite"/>
    </source>
</evidence>
<feature type="region of interest" description="Disordered" evidence="1">
    <location>
        <begin position="1"/>
        <end position="53"/>
    </location>
</feature>
<reference evidence="2" key="1">
    <citation type="submission" date="2021-02" db="EMBL/GenBank/DDBJ databases">
        <authorList>
            <person name="Nowell W R."/>
        </authorList>
    </citation>
    <scope>NUCLEOTIDE SEQUENCE</scope>
    <source>
        <strain evidence="2">Ploen Becks lab</strain>
    </source>
</reference>
<dbReference type="AlphaFoldDB" id="A0A814TEI1"/>
<accession>A0A814TEI1</accession>
<feature type="region of interest" description="Disordered" evidence="1">
    <location>
        <begin position="67"/>
        <end position="87"/>
    </location>
</feature>
<feature type="compositionally biased region" description="Low complexity" evidence="1">
    <location>
        <begin position="1"/>
        <end position="22"/>
    </location>
</feature>
<keyword evidence="3" id="KW-1185">Reference proteome</keyword>
<evidence type="ECO:0000313" key="2">
    <source>
        <dbReference type="EMBL" id="CAF1159724.1"/>
    </source>
</evidence>
<proteinExistence type="predicted"/>
<protein>
    <submittedName>
        <fullName evidence="2">Uncharacterized protein</fullName>
    </submittedName>
</protein>
<feature type="non-terminal residue" evidence="2">
    <location>
        <position position="1"/>
    </location>
</feature>
<organism evidence="2 3">
    <name type="scientific">Brachionus calyciflorus</name>
    <dbReference type="NCBI Taxonomy" id="104777"/>
    <lineage>
        <taxon>Eukaryota</taxon>
        <taxon>Metazoa</taxon>
        <taxon>Spiralia</taxon>
        <taxon>Gnathifera</taxon>
        <taxon>Rotifera</taxon>
        <taxon>Eurotatoria</taxon>
        <taxon>Monogononta</taxon>
        <taxon>Pseudotrocha</taxon>
        <taxon>Ploima</taxon>
        <taxon>Brachionidae</taxon>
        <taxon>Brachionus</taxon>
    </lineage>
</organism>
<comment type="caution">
    <text evidence="2">The sequence shown here is derived from an EMBL/GenBank/DDBJ whole genome shotgun (WGS) entry which is preliminary data.</text>
</comment>
<feature type="compositionally biased region" description="Low complexity" evidence="1">
    <location>
        <begin position="32"/>
        <end position="46"/>
    </location>
</feature>
<dbReference type="EMBL" id="CAJNOC010013906">
    <property type="protein sequence ID" value="CAF1159724.1"/>
    <property type="molecule type" value="Genomic_DNA"/>
</dbReference>